<dbReference type="GO" id="GO:0000287">
    <property type="term" value="F:magnesium ion binding"/>
    <property type="evidence" value="ECO:0007669"/>
    <property type="project" value="InterPro"/>
</dbReference>
<dbReference type="GO" id="GO:0003677">
    <property type="term" value="F:DNA binding"/>
    <property type="evidence" value="ECO:0007669"/>
    <property type="project" value="InterPro"/>
</dbReference>
<gene>
    <name evidence="1" type="ordered locus">Alfi_3172</name>
</gene>
<dbReference type="InterPro" id="IPR011338">
    <property type="entry name" value="BamHI/BglII/BstY"/>
</dbReference>
<dbReference type="eggNOG" id="ENOG5032YAA">
    <property type="taxonomic scope" value="Bacteria"/>
</dbReference>
<keyword evidence="1" id="KW-0255">Endonuclease</keyword>
<dbReference type="Pfam" id="PF09195">
    <property type="entry name" value="Endonuc-BglII"/>
    <property type="match status" value="1"/>
</dbReference>
<dbReference type="Gene3D" id="3.40.91.20">
    <property type="match status" value="1"/>
</dbReference>
<dbReference type="InterPro" id="IPR011335">
    <property type="entry name" value="Restrct_endonuc-II-like"/>
</dbReference>
<evidence type="ECO:0000313" key="1">
    <source>
        <dbReference type="EMBL" id="AFL79408.1"/>
    </source>
</evidence>
<reference evidence="2" key="1">
    <citation type="journal article" date="2013" name="Stand. Genomic Sci.">
        <title>Complete genome sequence of the bile-resistant pigment-producing anaerobe Alistipes finegoldii type strain (AHN2437(T)).</title>
        <authorList>
            <person name="Mavromatis K."/>
            <person name="Stackebrandt E."/>
            <person name="Munk C."/>
            <person name="Lapidus A."/>
            <person name="Nolan M."/>
            <person name="Lucas S."/>
            <person name="Hammon N."/>
            <person name="Deshpande S."/>
            <person name="Cheng J.F."/>
            <person name="Tapia R."/>
            <person name="Goodwin L.A."/>
            <person name="Pitluck S."/>
            <person name="Liolios K."/>
            <person name="Pagani I."/>
            <person name="Ivanova N."/>
            <person name="Mikhailova N."/>
            <person name="Huntemann M."/>
            <person name="Pati A."/>
            <person name="Chen A."/>
            <person name="Palaniappan K."/>
            <person name="Land M."/>
            <person name="Hauser L."/>
            <person name="Rohde M."/>
            <person name="Gronow S."/>
            <person name="Goker M."/>
            <person name="Detter J.C."/>
            <person name="Bristow J."/>
            <person name="Eisen J.A."/>
            <person name="Markowitz V."/>
            <person name="Hugenholtz P."/>
            <person name="Kyrpides N.C."/>
            <person name="Klenk H.P."/>
            <person name="Woyke T."/>
        </authorList>
    </citation>
    <scope>NUCLEOTIDE SEQUENCE</scope>
    <source>
        <strain evidence="2">DSM 17242 / JCM 16770 / AHN 2437 / CCUG 46020 / CIP 107999</strain>
    </source>
</reference>
<dbReference type="PATRIC" id="fig|679935.3.peg.3093"/>
<dbReference type="KEGG" id="afd:Alfi_3172"/>
<evidence type="ECO:0000313" key="2">
    <source>
        <dbReference type="Proteomes" id="UP000006052"/>
    </source>
</evidence>
<organism evidence="1 2">
    <name type="scientific">Alistipes finegoldii (strain DSM 17242 / JCM 16770 / CCUG 46020 / CIP 107999 / KCTC 15236 / AHN 2437)</name>
    <dbReference type="NCBI Taxonomy" id="679935"/>
    <lineage>
        <taxon>Bacteria</taxon>
        <taxon>Pseudomonadati</taxon>
        <taxon>Bacteroidota</taxon>
        <taxon>Bacteroidia</taxon>
        <taxon>Bacteroidales</taxon>
        <taxon>Rikenellaceae</taxon>
        <taxon>Alistipes</taxon>
    </lineage>
</organism>
<keyword evidence="1" id="KW-0540">Nuclease</keyword>
<dbReference type="GO" id="GO:0009036">
    <property type="term" value="F:type II site-specific deoxyribonuclease activity"/>
    <property type="evidence" value="ECO:0007669"/>
    <property type="project" value="InterPro"/>
</dbReference>
<protein>
    <submittedName>
        <fullName evidence="1">Restriction endonuclease BglII</fullName>
    </submittedName>
</protein>
<dbReference type="EMBL" id="CP003274">
    <property type="protein sequence ID" value="AFL79408.1"/>
    <property type="molecule type" value="Genomic_DNA"/>
</dbReference>
<dbReference type="InterPro" id="IPR015278">
    <property type="entry name" value="BglII-like"/>
</dbReference>
<dbReference type="RefSeq" id="WP_014776510.1">
    <property type="nucleotide sequence ID" value="NC_018011.1"/>
</dbReference>
<sequence length="179" mass="20727">MKCKKYAHRYADIILNSEYTIKNEIDGILDQLNFSNIELKFDEINREKENIGKKIQKGRQPAINALLKDLFLEKGWEGEKKVFNDSDNDLVIDFWKNNIGVDVAFNHRSFIGGDLLRLQAGAEIKNMINVGIYVCGTKDFLKYVSKDHCSIVSFERVKWYLENFYSVLTVPILLIGLEK</sequence>
<dbReference type="SUPFAM" id="SSF52980">
    <property type="entry name" value="Restriction endonuclease-like"/>
    <property type="match status" value="1"/>
</dbReference>
<proteinExistence type="predicted"/>
<dbReference type="Proteomes" id="UP000006052">
    <property type="component" value="Chromosome"/>
</dbReference>
<dbReference type="GO" id="GO:0009307">
    <property type="term" value="P:DNA restriction-modification system"/>
    <property type="evidence" value="ECO:0007669"/>
    <property type="project" value="InterPro"/>
</dbReference>
<keyword evidence="1" id="KW-0378">Hydrolase</keyword>
<name>I3YQZ0_ALIFI</name>
<dbReference type="AlphaFoldDB" id="I3YQZ0"/>
<accession>I3YQZ0</accession>
<dbReference type="HOGENOM" id="CLU_1584236_0_0_10"/>